<keyword evidence="11" id="KW-0539">Nucleus</keyword>
<dbReference type="AlphaFoldDB" id="A0A401STE7"/>
<feature type="compositionally biased region" description="Polar residues" evidence="13">
    <location>
        <begin position="1"/>
        <end position="10"/>
    </location>
</feature>
<dbReference type="PANTHER" id="PTHR46105:SF29">
    <property type="entry name" value="ZINC FINGER AND BTB DOMAIN CONTAINING 12"/>
    <property type="match status" value="1"/>
</dbReference>
<dbReference type="Gene3D" id="3.30.710.10">
    <property type="entry name" value="Potassium Channel Kv1.1, Chain A"/>
    <property type="match status" value="1"/>
</dbReference>
<evidence type="ECO:0000256" key="6">
    <source>
        <dbReference type="ARBA" id="ARBA00022771"/>
    </source>
</evidence>
<evidence type="ECO:0000256" key="11">
    <source>
        <dbReference type="ARBA" id="ARBA00023242"/>
    </source>
</evidence>
<keyword evidence="4" id="KW-0479">Metal-binding</keyword>
<feature type="region of interest" description="Disordered" evidence="13">
    <location>
        <begin position="179"/>
        <end position="266"/>
    </location>
</feature>
<dbReference type="PROSITE" id="PS50097">
    <property type="entry name" value="BTB"/>
    <property type="match status" value="1"/>
</dbReference>
<evidence type="ECO:0000313" key="17">
    <source>
        <dbReference type="Proteomes" id="UP000287033"/>
    </source>
</evidence>
<gene>
    <name evidence="16" type="ORF">chiPu_0012145</name>
</gene>
<dbReference type="FunFam" id="3.30.160.60:FF:001465">
    <property type="entry name" value="Zinc finger protein 560"/>
    <property type="match status" value="1"/>
</dbReference>
<evidence type="ECO:0000259" key="15">
    <source>
        <dbReference type="PROSITE" id="PS50157"/>
    </source>
</evidence>
<keyword evidence="17" id="KW-1185">Reference proteome</keyword>
<evidence type="ECO:0000256" key="5">
    <source>
        <dbReference type="ARBA" id="ARBA00022737"/>
    </source>
</evidence>
<evidence type="ECO:0000259" key="14">
    <source>
        <dbReference type="PROSITE" id="PS50097"/>
    </source>
</evidence>
<dbReference type="GO" id="GO:0000981">
    <property type="term" value="F:DNA-binding transcription factor activity, RNA polymerase II-specific"/>
    <property type="evidence" value="ECO:0007669"/>
    <property type="project" value="TreeGrafter"/>
</dbReference>
<dbReference type="SMART" id="SM00225">
    <property type="entry name" value="BTB"/>
    <property type="match status" value="1"/>
</dbReference>
<dbReference type="FunFam" id="3.30.160.60:FF:001506">
    <property type="entry name" value="Zinc finger protein"/>
    <property type="match status" value="1"/>
</dbReference>
<evidence type="ECO:0000313" key="16">
    <source>
        <dbReference type="EMBL" id="GCC33675.1"/>
    </source>
</evidence>
<accession>A0A401STE7</accession>
<evidence type="ECO:0000256" key="9">
    <source>
        <dbReference type="ARBA" id="ARBA00023125"/>
    </source>
</evidence>
<dbReference type="GO" id="GO:0000122">
    <property type="term" value="P:negative regulation of transcription by RNA polymerase II"/>
    <property type="evidence" value="ECO:0007669"/>
    <property type="project" value="UniProtKB-ARBA"/>
</dbReference>
<reference evidence="16 17" key="1">
    <citation type="journal article" date="2018" name="Nat. Ecol. Evol.">
        <title>Shark genomes provide insights into elasmobranch evolution and the origin of vertebrates.</title>
        <authorList>
            <person name="Hara Y"/>
            <person name="Yamaguchi K"/>
            <person name="Onimaru K"/>
            <person name="Kadota M"/>
            <person name="Koyanagi M"/>
            <person name="Keeley SD"/>
            <person name="Tatsumi K"/>
            <person name="Tanaka K"/>
            <person name="Motone F"/>
            <person name="Kageyama Y"/>
            <person name="Nozu R"/>
            <person name="Adachi N"/>
            <person name="Nishimura O"/>
            <person name="Nakagawa R"/>
            <person name="Tanegashima C"/>
            <person name="Kiyatake I"/>
            <person name="Matsumoto R"/>
            <person name="Murakumo K"/>
            <person name="Nishida K"/>
            <person name="Terakita A"/>
            <person name="Kuratani S"/>
            <person name="Sato K"/>
            <person name="Hyodo S Kuraku.S."/>
        </authorList>
    </citation>
    <scope>NUCLEOTIDE SEQUENCE [LARGE SCALE GENOMIC DNA]</scope>
</reference>
<dbReference type="OMA" id="QAFQHPE"/>
<feature type="domain" description="C2H2-type" evidence="15">
    <location>
        <begin position="274"/>
        <end position="296"/>
    </location>
</feature>
<name>A0A401STE7_CHIPU</name>
<dbReference type="PROSITE" id="PS50157">
    <property type="entry name" value="ZINC_FINGER_C2H2_2"/>
    <property type="match status" value="4"/>
</dbReference>
<sequence length="401" mass="44463">FPLSASQSASDPWPLWTRSRRSSKERGRGKGKSLGFRFREAMAPREVLQFQFLHHESTTLSRMNQLRVEERFCDVTVVTGQLRFAGHRVVLAACSPFLRDQFLLQPSPEVRVALSEGAEMLSRLLLSCYTGSLDVPCGEVLGYLTAASYLQMDHVVEECRRALSTCIDPRIKLEDDRVTVGPRARAQEASETTDDDDVYVVTEVDGPAAAAEPSRSQPSDPRQGAHPELSEAAEEEEEDGSVLVGGRGSSSDEDSSAAKESGPPLGRPACPRPIHCSVCAQAFQHPEHLVAHMKAHKLFMCPRCGKVFHQRVNLARHIHVHTGIKPYLCTVCGRTFTQNRSLKDHMNLHSGARPHCCHYCHMSFAHKPALRRHLKEQHSKTTADNCRLALLGTASTYAEPV</sequence>
<keyword evidence="9" id="KW-0238">DNA-binding</keyword>
<dbReference type="STRING" id="137246.A0A401STE7"/>
<dbReference type="Pfam" id="PF00651">
    <property type="entry name" value="BTB"/>
    <property type="match status" value="1"/>
</dbReference>
<feature type="domain" description="C2H2-type" evidence="15">
    <location>
        <begin position="355"/>
        <end position="383"/>
    </location>
</feature>
<evidence type="ECO:0008006" key="18">
    <source>
        <dbReference type="Google" id="ProtNLM"/>
    </source>
</evidence>
<feature type="domain" description="C2H2-type" evidence="15">
    <location>
        <begin position="299"/>
        <end position="326"/>
    </location>
</feature>
<dbReference type="InterPro" id="IPR013087">
    <property type="entry name" value="Znf_C2H2_type"/>
</dbReference>
<dbReference type="EMBL" id="BEZZ01000537">
    <property type="protein sequence ID" value="GCC33675.1"/>
    <property type="molecule type" value="Genomic_DNA"/>
</dbReference>
<dbReference type="SUPFAM" id="SSF54695">
    <property type="entry name" value="POZ domain"/>
    <property type="match status" value="1"/>
</dbReference>
<dbReference type="Pfam" id="PF00096">
    <property type="entry name" value="zf-C2H2"/>
    <property type="match status" value="2"/>
</dbReference>
<dbReference type="Gene3D" id="3.30.160.60">
    <property type="entry name" value="Classic Zinc Finger"/>
    <property type="match status" value="2"/>
</dbReference>
<feature type="non-terminal residue" evidence="16">
    <location>
        <position position="1"/>
    </location>
</feature>
<dbReference type="OrthoDB" id="1405595at2759"/>
<protein>
    <recommendedName>
        <fullName evidence="18">BTB domain-containing protein</fullName>
    </recommendedName>
</protein>
<evidence type="ECO:0000256" key="8">
    <source>
        <dbReference type="ARBA" id="ARBA00023015"/>
    </source>
</evidence>
<evidence type="ECO:0000256" key="7">
    <source>
        <dbReference type="ARBA" id="ARBA00022833"/>
    </source>
</evidence>
<dbReference type="Proteomes" id="UP000287033">
    <property type="component" value="Unassembled WGS sequence"/>
</dbReference>
<dbReference type="GO" id="GO:0000978">
    <property type="term" value="F:RNA polymerase II cis-regulatory region sequence-specific DNA binding"/>
    <property type="evidence" value="ECO:0007669"/>
    <property type="project" value="TreeGrafter"/>
</dbReference>
<comment type="function">
    <text evidence="1">May be involved in transcriptional regulation.</text>
</comment>
<keyword evidence="6 12" id="KW-0863">Zinc-finger</keyword>
<dbReference type="InterPro" id="IPR011333">
    <property type="entry name" value="SKP1/BTB/POZ_sf"/>
</dbReference>
<feature type="region of interest" description="Disordered" evidence="13">
    <location>
        <begin position="1"/>
        <end position="33"/>
    </location>
</feature>
<feature type="domain" description="BTB" evidence="14">
    <location>
        <begin position="73"/>
        <end position="137"/>
    </location>
</feature>
<evidence type="ECO:0000256" key="3">
    <source>
        <dbReference type="ARBA" id="ARBA00006991"/>
    </source>
</evidence>
<keyword evidence="10" id="KW-0804">Transcription</keyword>
<dbReference type="SUPFAM" id="SSF57667">
    <property type="entry name" value="beta-beta-alpha zinc fingers"/>
    <property type="match status" value="3"/>
</dbReference>
<comment type="similarity">
    <text evidence="3">Belongs to the krueppel C2H2-type zinc-finger protein family.</text>
</comment>
<evidence type="ECO:0000256" key="2">
    <source>
        <dbReference type="ARBA" id="ARBA00004123"/>
    </source>
</evidence>
<organism evidence="16 17">
    <name type="scientific">Chiloscyllium punctatum</name>
    <name type="common">Brownbanded bambooshark</name>
    <name type="synonym">Hemiscyllium punctatum</name>
    <dbReference type="NCBI Taxonomy" id="137246"/>
    <lineage>
        <taxon>Eukaryota</taxon>
        <taxon>Metazoa</taxon>
        <taxon>Chordata</taxon>
        <taxon>Craniata</taxon>
        <taxon>Vertebrata</taxon>
        <taxon>Chondrichthyes</taxon>
        <taxon>Elasmobranchii</taxon>
        <taxon>Galeomorphii</taxon>
        <taxon>Galeoidea</taxon>
        <taxon>Orectolobiformes</taxon>
        <taxon>Hemiscylliidae</taxon>
        <taxon>Chiloscyllium</taxon>
    </lineage>
</organism>
<comment type="caution">
    <text evidence="16">The sequence shown here is derived from an EMBL/GenBank/DDBJ whole genome shotgun (WGS) entry which is preliminary data.</text>
</comment>
<dbReference type="InterPro" id="IPR050457">
    <property type="entry name" value="ZnFinger_BTB_dom_contain"/>
</dbReference>
<keyword evidence="8" id="KW-0805">Transcription regulation</keyword>
<keyword evidence="5" id="KW-0677">Repeat</keyword>
<evidence type="ECO:0000256" key="12">
    <source>
        <dbReference type="PROSITE-ProRule" id="PRU00042"/>
    </source>
</evidence>
<dbReference type="GO" id="GO:0008270">
    <property type="term" value="F:zinc ion binding"/>
    <property type="evidence" value="ECO:0007669"/>
    <property type="project" value="UniProtKB-KW"/>
</dbReference>
<feature type="domain" description="C2H2-type" evidence="15">
    <location>
        <begin position="327"/>
        <end position="354"/>
    </location>
</feature>
<feature type="compositionally biased region" description="Acidic residues" evidence="13">
    <location>
        <begin position="231"/>
        <end position="240"/>
    </location>
</feature>
<dbReference type="InterPro" id="IPR036236">
    <property type="entry name" value="Znf_C2H2_sf"/>
</dbReference>
<dbReference type="InterPro" id="IPR000210">
    <property type="entry name" value="BTB/POZ_dom"/>
</dbReference>
<dbReference type="PROSITE" id="PS00028">
    <property type="entry name" value="ZINC_FINGER_C2H2_1"/>
    <property type="match status" value="3"/>
</dbReference>
<keyword evidence="7" id="KW-0862">Zinc</keyword>
<evidence type="ECO:0000256" key="13">
    <source>
        <dbReference type="SAM" id="MobiDB-lite"/>
    </source>
</evidence>
<evidence type="ECO:0000256" key="1">
    <source>
        <dbReference type="ARBA" id="ARBA00003767"/>
    </source>
</evidence>
<proteinExistence type="inferred from homology"/>
<evidence type="ECO:0000256" key="4">
    <source>
        <dbReference type="ARBA" id="ARBA00022723"/>
    </source>
</evidence>
<evidence type="ECO:0000256" key="10">
    <source>
        <dbReference type="ARBA" id="ARBA00023163"/>
    </source>
</evidence>
<dbReference type="GO" id="GO:0005634">
    <property type="term" value="C:nucleus"/>
    <property type="evidence" value="ECO:0007669"/>
    <property type="project" value="UniProtKB-SubCell"/>
</dbReference>
<dbReference type="SMART" id="SM00355">
    <property type="entry name" value="ZnF_C2H2"/>
    <property type="match status" value="4"/>
</dbReference>
<comment type="subcellular location">
    <subcellularLocation>
        <location evidence="2">Nucleus</location>
    </subcellularLocation>
</comment>
<dbReference type="PANTHER" id="PTHR46105">
    <property type="entry name" value="AGAP004733-PA"/>
    <property type="match status" value="1"/>
</dbReference>